<evidence type="ECO:0000256" key="4">
    <source>
        <dbReference type="ARBA" id="ARBA00022801"/>
    </source>
</evidence>
<keyword evidence="12" id="KW-1185">Reference proteome</keyword>
<keyword evidence="9" id="KW-0862">Zinc</keyword>
<keyword evidence="4 8" id="KW-0378">Hydrolase</keyword>
<accession>A0A1V4IFT3</accession>
<evidence type="ECO:0000256" key="2">
    <source>
        <dbReference type="ARBA" id="ARBA00022670"/>
    </source>
</evidence>
<protein>
    <recommendedName>
        <fullName evidence="8">Metal-dependent carboxypeptidase</fullName>
        <ecNumber evidence="8">3.4.17.19</ecNumber>
    </recommendedName>
</protein>
<evidence type="ECO:0000256" key="1">
    <source>
        <dbReference type="ARBA" id="ARBA00022645"/>
    </source>
</evidence>
<comment type="cofactor">
    <cofactor evidence="9">
        <name>Zn(2+)</name>
        <dbReference type="ChEBI" id="CHEBI:29105"/>
    </cofactor>
    <text evidence="9">Binds 1 zinc ion per subunit.</text>
</comment>
<dbReference type="Pfam" id="PF02074">
    <property type="entry name" value="Peptidase_M32"/>
    <property type="match status" value="1"/>
</dbReference>
<feature type="binding site" evidence="9">
    <location>
        <position position="263"/>
    </location>
    <ligand>
        <name>Zn(2+)</name>
        <dbReference type="ChEBI" id="CHEBI:29105"/>
        <note>catalytic</note>
    </ligand>
</feature>
<comment type="caution">
    <text evidence="11">The sequence shown here is derived from an EMBL/GenBank/DDBJ whole genome shotgun (WGS) entry which is preliminary data.</text>
</comment>
<dbReference type="Proteomes" id="UP000190080">
    <property type="component" value="Unassembled WGS sequence"/>
</dbReference>
<evidence type="ECO:0000256" key="9">
    <source>
        <dbReference type="PIRSR" id="PIRSR006615-1"/>
    </source>
</evidence>
<dbReference type="OrthoDB" id="9772308at2"/>
<keyword evidence="1 8" id="KW-0121">Carboxypeptidase</keyword>
<reference evidence="11 12" key="1">
    <citation type="submission" date="2017-03" db="EMBL/GenBank/DDBJ databases">
        <title>Genome sequence of Clostridium oryzae DSM 28571.</title>
        <authorList>
            <person name="Poehlein A."/>
            <person name="Daniel R."/>
        </authorList>
    </citation>
    <scope>NUCLEOTIDE SEQUENCE [LARGE SCALE GENOMIC DNA]</scope>
    <source>
        <strain evidence="11 12">DSM 28571</strain>
    </source>
</reference>
<proteinExistence type="inferred from homology"/>
<name>A0A1V4IFT3_9CLOT</name>
<dbReference type="GO" id="GO:0004181">
    <property type="term" value="F:metallocarboxypeptidase activity"/>
    <property type="evidence" value="ECO:0007669"/>
    <property type="project" value="UniProtKB-UniRule"/>
</dbReference>
<comment type="similarity">
    <text evidence="7 8">Belongs to the peptidase M32 family.</text>
</comment>
<dbReference type="STRING" id="1450648.CLORY_36170"/>
<dbReference type="InterPro" id="IPR001333">
    <property type="entry name" value="Peptidase_M32_Taq"/>
</dbReference>
<dbReference type="RefSeq" id="WP_079427083.1">
    <property type="nucleotide sequence ID" value="NZ_MZGV01000057.1"/>
</dbReference>
<evidence type="ECO:0000256" key="10">
    <source>
        <dbReference type="PIRSR" id="PIRSR006615-2"/>
    </source>
</evidence>
<dbReference type="PANTHER" id="PTHR34217">
    <property type="entry name" value="METAL-DEPENDENT CARBOXYPEPTIDASE"/>
    <property type="match status" value="1"/>
</dbReference>
<dbReference type="EMBL" id="MZGV01000057">
    <property type="protein sequence ID" value="OPJ58387.1"/>
    <property type="molecule type" value="Genomic_DNA"/>
</dbReference>
<comment type="catalytic activity">
    <reaction evidence="6 8">
        <text>Release of a C-terminal amino acid with broad specificity, except for -Pro.</text>
        <dbReference type="EC" id="3.4.17.19"/>
    </reaction>
</comment>
<dbReference type="PRINTS" id="PR00998">
    <property type="entry name" value="CRBOXYPTASET"/>
</dbReference>
<feature type="active site" description="Proton donor/acceptor" evidence="10">
    <location>
        <position position="264"/>
    </location>
</feature>
<organism evidence="11 12">
    <name type="scientific">Clostridium oryzae</name>
    <dbReference type="NCBI Taxonomy" id="1450648"/>
    <lineage>
        <taxon>Bacteria</taxon>
        <taxon>Bacillati</taxon>
        <taxon>Bacillota</taxon>
        <taxon>Clostridia</taxon>
        <taxon>Eubacteriales</taxon>
        <taxon>Clostridiaceae</taxon>
        <taxon>Clostridium</taxon>
    </lineage>
</organism>
<evidence type="ECO:0000256" key="5">
    <source>
        <dbReference type="ARBA" id="ARBA00023049"/>
    </source>
</evidence>
<dbReference type="PIRSF" id="PIRSF006615">
    <property type="entry name" value="Zn_crbxpep_Taq"/>
    <property type="match status" value="1"/>
</dbReference>
<evidence type="ECO:0000313" key="11">
    <source>
        <dbReference type="EMBL" id="OPJ58387.1"/>
    </source>
</evidence>
<dbReference type="FunFam" id="1.10.1370.30:FF:000003">
    <property type="entry name" value="Thermostable carboxypeptidase 1"/>
    <property type="match status" value="1"/>
</dbReference>
<evidence type="ECO:0000256" key="6">
    <source>
        <dbReference type="ARBA" id="ARBA00052755"/>
    </source>
</evidence>
<dbReference type="AlphaFoldDB" id="A0A1V4IFT3"/>
<dbReference type="PANTHER" id="PTHR34217:SF1">
    <property type="entry name" value="CARBOXYPEPTIDASE 1"/>
    <property type="match status" value="1"/>
</dbReference>
<gene>
    <name evidence="11" type="primary">ypwA</name>
    <name evidence="11" type="ORF">CLORY_36170</name>
</gene>
<dbReference type="EC" id="3.4.17.19" evidence="8"/>
<comment type="function">
    <text evidence="8">Broad specificity carboxypetidase that releases amino acids sequentially from the C-terminus, including neutral, aromatic, polar and basic residues.</text>
</comment>
<feature type="binding site" evidence="9">
    <location>
        <position position="293"/>
    </location>
    <ligand>
        <name>Zn(2+)</name>
        <dbReference type="ChEBI" id="CHEBI:29105"/>
        <note>catalytic</note>
    </ligand>
</feature>
<dbReference type="CDD" id="cd06460">
    <property type="entry name" value="M32_Taq"/>
    <property type="match status" value="1"/>
</dbReference>
<dbReference type="GO" id="GO:0006508">
    <property type="term" value="P:proteolysis"/>
    <property type="evidence" value="ECO:0007669"/>
    <property type="project" value="UniProtKB-UniRule"/>
</dbReference>
<keyword evidence="5 8" id="KW-0482">Metalloprotease</keyword>
<dbReference type="SUPFAM" id="SSF55486">
    <property type="entry name" value="Metalloproteases ('zincins'), catalytic domain"/>
    <property type="match status" value="1"/>
</dbReference>
<evidence type="ECO:0000256" key="7">
    <source>
        <dbReference type="ARBA" id="ARBA00061580"/>
    </source>
</evidence>
<sequence>MNSKKVEEFKEYLTKIENLNNTIALVDWDMRICMPKGSIDSRGNMLAYLSGEDYKMRTSERMRSFIESLKNEKDLDEVTSSSIENCEKEYNRTKKIPANRYTEYVKLASKSSSAWEEAKEKSDFSIFQPYLEKMVEFQKEFINYWGYEDNRYDTLLDFYEPGLKVKDLDITFNKLKKAIISILDKIRNSGVSPRYDFLQRYFSKEEQEEFDMMLLREMEFNFNIGRMDESIHPFTTSFGNKDVRITTNYHKNEFVSAMFSCLHEGGHALYEQDIPDELSGTLLNTGASMAVHESQSRFYENIIGRSKSFWKYFFPKLKAKFKQFEDVSFDEFYSAVNRVEPSLIRTESDELTYSLHIIIRYEIEKKLINGEIEVKDLPRIWNQKYKEYLGVEPRNDAEGVLQDMHWSDGSFGYFPSYALGNLYGAQFFDKMVKDIPDLYGRIERGDIGIIHSWLKDNVHKYGAVYKPNELIKKVTGENLNAEYFINYLYRKYSDIYKFEI</sequence>
<dbReference type="PROSITE" id="PS52034">
    <property type="entry name" value="PEPTIDASE_M32"/>
    <property type="match status" value="1"/>
</dbReference>
<evidence type="ECO:0000256" key="8">
    <source>
        <dbReference type="PIRNR" id="PIRNR006615"/>
    </source>
</evidence>
<evidence type="ECO:0000256" key="3">
    <source>
        <dbReference type="ARBA" id="ARBA00022723"/>
    </source>
</evidence>
<keyword evidence="2 8" id="KW-0645">Protease</keyword>
<feature type="binding site" evidence="9">
    <location>
        <position position="267"/>
    </location>
    <ligand>
        <name>Zn(2+)</name>
        <dbReference type="ChEBI" id="CHEBI:29105"/>
        <note>catalytic</note>
    </ligand>
</feature>
<dbReference type="GO" id="GO:0008270">
    <property type="term" value="F:zinc ion binding"/>
    <property type="evidence" value="ECO:0007669"/>
    <property type="project" value="UniProtKB-ARBA"/>
</dbReference>
<dbReference type="Gene3D" id="1.10.1370.30">
    <property type="match status" value="1"/>
</dbReference>
<keyword evidence="3 8" id="KW-0479">Metal-binding</keyword>
<evidence type="ECO:0000313" key="12">
    <source>
        <dbReference type="Proteomes" id="UP000190080"/>
    </source>
</evidence>